<protein>
    <submittedName>
        <fullName evidence="4">NTP transferase domain-containing protein</fullName>
    </submittedName>
</protein>
<sequence length="329" mass="35071">MAIVPAAGIGTRLRPQTHTIPKALLNVAGKPILAHILDALVGQGIERIVVVTGYKGDRIREYLAERYREGVEVVEQTQRLGLGHAVQVTASTVGEGPVLIVLGDTIVEPRWQDFLGGEVAVIGVKEVDDPRRFGVVEVSGERVVRLVEKPADPPSPLAIVGIYYFPEARPLFAALEALIGGERRTKGEYQLTDALQSMLDGGAPMRVAPVGGWFDCGKPETLLSTNRHLLQQVPQPLPIPGVTLLPPVFIAPTAVVEQAVVGPHVSIADGAVVRRAIVRDAIVNEGAVVEEILLDSSVVGECAVVRGAFQRVNVGDYSEVDLSGRPAAE</sequence>
<accession>A0A938BQK4</accession>
<keyword evidence="1 4" id="KW-0808">Transferase</keyword>
<dbReference type="GO" id="GO:0016779">
    <property type="term" value="F:nucleotidyltransferase activity"/>
    <property type="evidence" value="ECO:0007669"/>
    <property type="project" value="UniProtKB-KW"/>
</dbReference>
<organism evidence="4 5">
    <name type="scientific">Eiseniibacteriota bacterium</name>
    <dbReference type="NCBI Taxonomy" id="2212470"/>
    <lineage>
        <taxon>Bacteria</taxon>
        <taxon>Candidatus Eiseniibacteriota</taxon>
    </lineage>
</organism>
<dbReference type="Gene3D" id="3.90.550.10">
    <property type="entry name" value="Spore Coat Polysaccharide Biosynthesis Protein SpsA, Chain A"/>
    <property type="match status" value="1"/>
</dbReference>
<evidence type="ECO:0000256" key="1">
    <source>
        <dbReference type="ARBA" id="ARBA00022679"/>
    </source>
</evidence>
<dbReference type="SUPFAM" id="SSF53448">
    <property type="entry name" value="Nucleotide-diphospho-sugar transferases"/>
    <property type="match status" value="1"/>
</dbReference>
<proteinExistence type="predicted"/>
<evidence type="ECO:0000313" key="4">
    <source>
        <dbReference type="EMBL" id="MBM3317325.1"/>
    </source>
</evidence>
<gene>
    <name evidence="4" type="ORF">FJY75_05690</name>
</gene>
<dbReference type="Proteomes" id="UP000748308">
    <property type="component" value="Unassembled WGS sequence"/>
</dbReference>
<keyword evidence="2" id="KW-0548">Nucleotidyltransferase</keyword>
<dbReference type="Gene3D" id="2.160.10.10">
    <property type="entry name" value="Hexapeptide repeat proteins"/>
    <property type="match status" value="1"/>
</dbReference>
<evidence type="ECO:0000313" key="5">
    <source>
        <dbReference type="Proteomes" id="UP000748308"/>
    </source>
</evidence>
<dbReference type="PANTHER" id="PTHR43584:SF8">
    <property type="entry name" value="N-ACETYLMURAMATE ALPHA-1-PHOSPHATE URIDYLYLTRANSFERASE"/>
    <property type="match status" value="1"/>
</dbReference>
<dbReference type="InterPro" id="IPR005835">
    <property type="entry name" value="NTP_transferase_dom"/>
</dbReference>
<evidence type="ECO:0000259" key="3">
    <source>
        <dbReference type="Pfam" id="PF00483"/>
    </source>
</evidence>
<dbReference type="InterPro" id="IPR029044">
    <property type="entry name" value="Nucleotide-diphossugar_trans"/>
</dbReference>
<comment type="caution">
    <text evidence="4">The sequence shown here is derived from an EMBL/GenBank/DDBJ whole genome shotgun (WGS) entry which is preliminary data.</text>
</comment>
<dbReference type="EMBL" id="VGIY01000107">
    <property type="protein sequence ID" value="MBM3317325.1"/>
    <property type="molecule type" value="Genomic_DNA"/>
</dbReference>
<evidence type="ECO:0000256" key="2">
    <source>
        <dbReference type="ARBA" id="ARBA00022695"/>
    </source>
</evidence>
<name>A0A938BQK4_UNCEI</name>
<feature type="domain" description="Nucleotidyl transferase" evidence="3">
    <location>
        <begin position="2"/>
        <end position="231"/>
    </location>
</feature>
<reference evidence="4" key="1">
    <citation type="submission" date="2019-03" db="EMBL/GenBank/DDBJ databases">
        <title>Lake Tanganyika Metagenome-Assembled Genomes (MAGs).</title>
        <authorList>
            <person name="Tran P."/>
        </authorList>
    </citation>
    <scope>NUCLEOTIDE SEQUENCE</scope>
    <source>
        <strain evidence="4">M_DeepCast_400m_m2_100</strain>
    </source>
</reference>
<dbReference type="Pfam" id="PF00483">
    <property type="entry name" value="NTP_transferase"/>
    <property type="match status" value="1"/>
</dbReference>
<dbReference type="AlphaFoldDB" id="A0A938BQK4"/>
<dbReference type="PANTHER" id="PTHR43584">
    <property type="entry name" value="NUCLEOTIDYL TRANSFERASE"/>
    <property type="match status" value="1"/>
</dbReference>
<dbReference type="InterPro" id="IPR050065">
    <property type="entry name" value="GlmU-like"/>
</dbReference>